<feature type="domain" description="G5" evidence="3">
    <location>
        <begin position="392"/>
        <end position="471"/>
    </location>
</feature>
<keyword evidence="5" id="KW-1185">Reference proteome</keyword>
<dbReference type="InterPro" id="IPR022029">
    <property type="entry name" value="YoaR-like_PG-bd"/>
</dbReference>
<reference evidence="4 5" key="1">
    <citation type="submission" date="2016-10" db="EMBL/GenBank/DDBJ databases">
        <authorList>
            <person name="de Groot N.N."/>
        </authorList>
    </citation>
    <scope>NUCLEOTIDE SEQUENCE [LARGE SCALE GENOMIC DNA]</scope>
    <source>
        <strain evidence="4 5">DSM 14045</strain>
    </source>
</reference>
<dbReference type="Pfam" id="PF07501">
    <property type="entry name" value="G5"/>
    <property type="match status" value="1"/>
</dbReference>
<dbReference type="EMBL" id="FNPG01000019">
    <property type="protein sequence ID" value="SDY48963.1"/>
    <property type="molecule type" value="Genomic_DNA"/>
</dbReference>
<dbReference type="PROSITE" id="PS51109">
    <property type="entry name" value="G5"/>
    <property type="match status" value="1"/>
</dbReference>
<dbReference type="Pfam" id="PF12229">
    <property type="entry name" value="PG_binding_4"/>
    <property type="match status" value="1"/>
</dbReference>
<dbReference type="SMART" id="SM01208">
    <property type="entry name" value="G5"/>
    <property type="match status" value="1"/>
</dbReference>
<dbReference type="STRING" id="1122142.SAMN02910414_01673"/>
<keyword evidence="1" id="KW-0732">Signal</keyword>
<feature type="compositionally biased region" description="Pro residues" evidence="2">
    <location>
        <begin position="536"/>
        <end position="562"/>
    </location>
</feature>
<proteinExistence type="predicted"/>
<dbReference type="PANTHER" id="PTHR35788">
    <property type="entry name" value="EXPORTED PROTEIN-RELATED"/>
    <property type="match status" value="1"/>
</dbReference>
<dbReference type="Pfam" id="PF04294">
    <property type="entry name" value="VanW"/>
    <property type="match status" value="1"/>
</dbReference>
<dbReference type="InterPro" id="IPR007391">
    <property type="entry name" value="Vancomycin_resist_VanW"/>
</dbReference>
<organism evidence="4 5">
    <name type="scientific">Lachnobacterium bovis DSM 14045</name>
    <dbReference type="NCBI Taxonomy" id="1122142"/>
    <lineage>
        <taxon>Bacteria</taxon>
        <taxon>Bacillati</taxon>
        <taxon>Bacillota</taxon>
        <taxon>Clostridia</taxon>
        <taxon>Lachnospirales</taxon>
        <taxon>Lachnospiraceae</taxon>
        <taxon>Lachnobacterium</taxon>
    </lineage>
</organism>
<dbReference type="PANTHER" id="PTHR35788:SF1">
    <property type="entry name" value="EXPORTED PROTEIN"/>
    <property type="match status" value="1"/>
</dbReference>
<evidence type="ECO:0000256" key="2">
    <source>
        <dbReference type="SAM" id="MobiDB-lite"/>
    </source>
</evidence>
<dbReference type="AlphaFoldDB" id="A0A1H3KA16"/>
<protein>
    <submittedName>
        <fullName evidence="4">Vancomycin resistance protein YoaR, contains peptidoglycan-binding and VanW domains</fullName>
    </submittedName>
</protein>
<dbReference type="OrthoDB" id="9797191at2"/>
<dbReference type="Proteomes" id="UP000183918">
    <property type="component" value="Unassembled WGS sequence"/>
</dbReference>
<gene>
    <name evidence="4" type="ORF">SAMN02910414_01673</name>
</gene>
<evidence type="ECO:0000313" key="4">
    <source>
        <dbReference type="EMBL" id="SDY48963.1"/>
    </source>
</evidence>
<accession>A0A1H3KA16</accession>
<evidence type="ECO:0000259" key="3">
    <source>
        <dbReference type="PROSITE" id="PS51109"/>
    </source>
</evidence>
<name>A0A1H3KA16_9FIRM</name>
<sequence>MQFKKVKEVMQFEKIKKVMQLPNAKKRCTIAVGVVALLGVTCGGIAFANVSKDSGIIKKGVYIGKINVGEMNSKQAKKAIEEYVDTFNKSKYTLEGPNGKIEVTPEELGIKADEEATVNEAKAVGRRGNLIKQYKENQDIKNGKISVSLKLVANRKKTANFLKNHKDELCIKAKDMSLVKEGDKFKVVGGQKGKEISYEKSVYKINNFLADKWDSSEKDIKLVSKVVEPRGNKKELSKVKDLLGSYTTNFASSSAGRAKNVRNGASKINGTILYPGDEFSVYETVSPFTNENGYELAGSYSNGTVVETFGGGICQVSTTLYNAVIRAELKVTTRHNHSLIVNYVKPSEDAAIAGTSKDMRFVNNTKSPIYIEGVCNGGNITFSIYGQETREKNRQVSFESQVLKETPAPTEFKIDGGAQLGSFASTQAPHKGYVAQLWKIVTINGKEKSREVFNKSTYQASPKIITVGVAGASGEQVGRIKAAAASKDEGAVRAAVAAVKAEIAQSQKQQQEAAAAAQAAQEQAQKAQSQNTQPQPAQPAQPQPVQPQPAQPQPEQPQPAVPQTPAAQ</sequence>
<evidence type="ECO:0000256" key="1">
    <source>
        <dbReference type="ARBA" id="ARBA00022729"/>
    </source>
</evidence>
<feature type="compositionally biased region" description="Low complexity" evidence="2">
    <location>
        <begin position="511"/>
        <end position="535"/>
    </location>
</feature>
<dbReference type="InterPro" id="IPR011098">
    <property type="entry name" value="G5_dom"/>
</dbReference>
<feature type="region of interest" description="Disordered" evidence="2">
    <location>
        <begin position="511"/>
        <end position="568"/>
    </location>
</feature>
<evidence type="ECO:0000313" key="5">
    <source>
        <dbReference type="Proteomes" id="UP000183918"/>
    </source>
</evidence>
<dbReference type="RefSeq" id="WP_143470237.1">
    <property type="nucleotide sequence ID" value="NZ_FNPG01000019.1"/>
</dbReference>
<dbReference type="InterPro" id="IPR052913">
    <property type="entry name" value="Glycopeptide_resist_protein"/>
</dbReference>